<evidence type="ECO:0000313" key="1">
    <source>
        <dbReference type="EMBL" id="KPL55299.1"/>
    </source>
</evidence>
<organism evidence="1 2">
    <name type="scientific">Prosthecodimorpha hirschii</name>
    <dbReference type="NCBI Taxonomy" id="665126"/>
    <lineage>
        <taxon>Bacteria</taxon>
        <taxon>Pseudomonadati</taxon>
        <taxon>Pseudomonadota</taxon>
        <taxon>Alphaproteobacteria</taxon>
        <taxon>Hyphomicrobiales</taxon>
        <taxon>Ancalomicrobiaceae</taxon>
        <taxon>Prosthecodimorpha</taxon>
    </lineage>
</organism>
<dbReference type="STRING" id="665126.ABB55_26230"/>
<keyword evidence="2" id="KW-1185">Reference proteome</keyword>
<dbReference type="GO" id="GO:0030254">
    <property type="term" value="P:protein secretion by the type III secretion system"/>
    <property type="evidence" value="ECO:0007669"/>
    <property type="project" value="InterPro"/>
</dbReference>
<dbReference type="CDD" id="cd16364">
    <property type="entry name" value="T3SC_I-like"/>
    <property type="match status" value="1"/>
</dbReference>
<gene>
    <name evidence="1" type="ORF">ABB55_26230</name>
</gene>
<evidence type="ECO:0008006" key="3">
    <source>
        <dbReference type="Google" id="ProtNLM"/>
    </source>
</evidence>
<comment type="caution">
    <text evidence="1">The sequence shown here is derived from an EMBL/GenBank/DDBJ whole genome shotgun (WGS) entry which is preliminary data.</text>
</comment>
<dbReference type="Gene3D" id="3.30.1460.10">
    <property type="match status" value="1"/>
</dbReference>
<dbReference type="EMBL" id="LJYW01000001">
    <property type="protein sequence ID" value="KPL55299.1"/>
    <property type="molecule type" value="Genomic_DNA"/>
</dbReference>
<sequence>MEDFASLVGIPGMAFDDQNICVIEYEELVLEIAFVGEEAGFVVRHPIPPGSLPPTDNALSMLLRANGHSAARGLGSVAFDTERGELAWFDRIALRGLTADGLLAALAWAARGAGLWRRELVRLVDDDRSRTADASAAAGGDGDMMLFRG</sequence>
<dbReference type="SUPFAM" id="SSF69635">
    <property type="entry name" value="Type III secretory system chaperone-like"/>
    <property type="match status" value="1"/>
</dbReference>
<reference evidence="1 2" key="2">
    <citation type="submission" date="2015-10" db="EMBL/GenBank/DDBJ databases">
        <title>Draft Genome Sequence of Prosthecomicrobium hirschii ATCC 27832.</title>
        <authorList>
            <person name="Daniel J."/>
            <person name="Givan S.A."/>
            <person name="Brun Y.V."/>
            <person name="Brown P.J."/>
        </authorList>
    </citation>
    <scope>NUCLEOTIDE SEQUENCE [LARGE SCALE GENOMIC DNA]</scope>
    <source>
        <strain evidence="1 2">16</strain>
    </source>
</reference>
<protein>
    <recommendedName>
        <fullName evidence="3">Molecular chaperone Tir</fullName>
    </recommendedName>
</protein>
<evidence type="ECO:0000313" key="2">
    <source>
        <dbReference type="Proteomes" id="UP000048984"/>
    </source>
</evidence>
<accession>A0A0P6VRC9</accession>
<dbReference type="InterPro" id="IPR010261">
    <property type="entry name" value="Tir_chaperone"/>
</dbReference>
<dbReference type="Proteomes" id="UP000048984">
    <property type="component" value="Unassembled WGS sequence"/>
</dbReference>
<name>A0A0P6VRC9_9HYPH</name>
<reference evidence="1 2" key="1">
    <citation type="submission" date="2015-09" db="EMBL/GenBank/DDBJ databases">
        <authorList>
            <person name="Jackson K.R."/>
            <person name="Lunt B.L."/>
            <person name="Fisher J.N.B."/>
            <person name="Gardner A.V."/>
            <person name="Bailey M.E."/>
            <person name="Deus L.M."/>
            <person name="Earl A.S."/>
            <person name="Gibby P.D."/>
            <person name="Hartmann K.A."/>
            <person name="Liu J.E."/>
            <person name="Manci A.M."/>
            <person name="Nielsen D.A."/>
            <person name="Solomon M.B."/>
            <person name="Breakwell D.P."/>
            <person name="Burnett S.H."/>
            <person name="Grose J.H."/>
        </authorList>
    </citation>
    <scope>NUCLEOTIDE SEQUENCE [LARGE SCALE GENOMIC DNA]</scope>
    <source>
        <strain evidence="1 2">16</strain>
    </source>
</reference>
<proteinExistence type="predicted"/>
<dbReference type="Pfam" id="PF05932">
    <property type="entry name" value="CesT"/>
    <property type="match status" value="1"/>
</dbReference>
<dbReference type="AlphaFoldDB" id="A0A0P6VRC9"/>